<gene>
    <name evidence="3" type="ORF">HMPREF0819_0851</name>
</gene>
<dbReference type="HOGENOM" id="CLU_169038_0_0_9"/>
<comment type="caution">
    <text evidence="3">The sequence shown here is derived from an EMBL/GenBank/DDBJ whole genome shotgun (WGS) entry which is preliminary data.</text>
</comment>
<dbReference type="EMBL" id="AEVB01000026">
    <property type="protein sequence ID" value="EFW88945.1"/>
    <property type="molecule type" value="Genomic_DNA"/>
</dbReference>
<evidence type="ECO:0000256" key="2">
    <source>
        <dbReference type="SAM" id="MobiDB-lite"/>
    </source>
</evidence>
<accession>E8JPC8</accession>
<dbReference type="GO" id="GO:0006310">
    <property type="term" value="P:DNA recombination"/>
    <property type="evidence" value="ECO:0007669"/>
    <property type="project" value="InterPro"/>
</dbReference>
<evidence type="ECO:0000313" key="3">
    <source>
        <dbReference type="EMBL" id="EFW88945.1"/>
    </source>
</evidence>
<name>E8JPC8_STREI</name>
<sequence length="114" mass="13243">MFFESLDQEQTKKFFESAKNYFAEKYGEANIAYASVHLDESTPHMHLGIVPMKDGKLSSKALFGNREKLRKIQDELPKYLNKQGYHLQSGEADSKKKHLKTEEFKEKTKNTKNV</sequence>
<protein>
    <submittedName>
        <fullName evidence="3">Plasmid recombination enzyme</fullName>
    </submittedName>
</protein>
<reference evidence="3 4" key="1">
    <citation type="submission" date="2010-12" db="EMBL/GenBank/DDBJ databases">
        <authorList>
            <person name="Muzny D."/>
            <person name="Qin X."/>
            <person name="Deng J."/>
            <person name="Jiang H."/>
            <person name="Liu Y."/>
            <person name="Qu J."/>
            <person name="Song X.-Z."/>
            <person name="Zhang L."/>
            <person name="Thornton R."/>
            <person name="Coyle M."/>
            <person name="Francisco L."/>
            <person name="Jackson L."/>
            <person name="Javaid M."/>
            <person name="Korchina V."/>
            <person name="Kovar C."/>
            <person name="Mata R."/>
            <person name="Mathew T."/>
            <person name="Ngo R."/>
            <person name="Nguyen L."/>
            <person name="Nguyen N."/>
            <person name="Okwuonu G."/>
            <person name="Ongeri F."/>
            <person name="Pham C."/>
            <person name="Simmons D."/>
            <person name="Wilczek-Boney K."/>
            <person name="Hale W."/>
            <person name="Jakkamsetti A."/>
            <person name="Pham P."/>
            <person name="Ruth R."/>
            <person name="San Lucas F."/>
            <person name="Warren J."/>
            <person name="Zhang J."/>
            <person name="Zhao Z."/>
            <person name="Zhou C."/>
            <person name="Zhu D."/>
            <person name="Lee S."/>
            <person name="Bess C."/>
            <person name="Blankenburg K."/>
            <person name="Forbes L."/>
            <person name="Fu Q."/>
            <person name="Gubbala S."/>
            <person name="Hirani K."/>
            <person name="Jayaseelan J.C."/>
            <person name="Lara F."/>
            <person name="Munidasa M."/>
            <person name="Palculict T."/>
            <person name="Patil S."/>
            <person name="Pu L.-L."/>
            <person name="Saada N."/>
            <person name="Tang L."/>
            <person name="Weissenberger G."/>
            <person name="Zhu Y."/>
            <person name="Hemphill L."/>
            <person name="Shang Y."/>
            <person name="Youmans B."/>
            <person name="Ayvaz T."/>
            <person name="Ross M."/>
            <person name="Santibanez J."/>
            <person name="Aqrawi P."/>
            <person name="Gross S."/>
            <person name="Joshi V."/>
            <person name="Fowler G."/>
            <person name="Nazareth L."/>
            <person name="Reid J."/>
            <person name="Worley K."/>
            <person name="Petrosino J."/>
            <person name="Highlander S."/>
            <person name="Gibbs R."/>
        </authorList>
    </citation>
    <scope>NUCLEOTIDE SEQUENCE [LARGE SCALE GENOMIC DNA]</scope>
    <source>
        <strain evidence="3 4">ATCC 9812</strain>
    </source>
</reference>
<proteinExistence type="inferred from homology"/>
<dbReference type="eggNOG" id="COG1196">
    <property type="taxonomic scope" value="Bacteria"/>
</dbReference>
<dbReference type="GO" id="GO:0003677">
    <property type="term" value="F:DNA binding"/>
    <property type="evidence" value="ECO:0007669"/>
    <property type="project" value="InterPro"/>
</dbReference>
<comment type="similarity">
    <text evidence="1">Belongs to the plasmid mobilization pre family.</text>
</comment>
<feature type="region of interest" description="Disordered" evidence="2">
    <location>
        <begin position="87"/>
        <end position="114"/>
    </location>
</feature>
<dbReference type="NCBIfam" id="NF041497">
    <property type="entry name" value="MobV"/>
    <property type="match status" value="1"/>
</dbReference>
<organism evidence="3 4">
    <name type="scientific">Streptococcus equinus ATCC 9812</name>
    <dbReference type="NCBI Taxonomy" id="525379"/>
    <lineage>
        <taxon>Bacteria</taxon>
        <taxon>Bacillati</taxon>
        <taxon>Bacillota</taxon>
        <taxon>Bacilli</taxon>
        <taxon>Lactobacillales</taxon>
        <taxon>Streptococcaceae</taxon>
        <taxon>Streptococcus</taxon>
    </lineage>
</organism>
<dbReference type="InterPro" id="IPR001668">
    <property type="entry name" value="Mob_Pre"/>
</dbReference>
<dbReference type="AlphaFoldDB" id="E8JPC8"/>
<feature type="compositionally biased region" description="Basic and acidic residues" evidence="2">
    <location>
        <begin position="100"/>
        <end position="114"/>
    </location>
</feature>
<dbReference type="Proteomes" id="UP000005699">
    <property type="component" value="Unassembled WGS sequence"/>
</dbReference>
<evidence type="ECO:0000313" key="4">
    <source>
        <dbReference type="Proteomes" id="UP000005699"/>
    </source>
</evidence>
<dbReference type="Gene3D" id="3.30.930.30">
    <property type="match status" value="1"/>
</dbReference>
<dbReference type="CDD" id="cd17242">
    <property type="entry name" value="MobM_relaxase"/>
    <property type="match status" value="1"/>
</dbReference>
<dbReference type="Pfam" id="PF01076">
    <property type="entry name" value="Mob_Pre"/>
    <property type="match status" value="1"/>
</dbReference>
<evidence type="ECO:0000256" key="1">
    <source>
        <dbReference type="ARBA" id="ARBA00010657"/>
    </source>
</evidence>